<comment type="caution">
    <text evidence="2">The sequence shown here is derived from an EMBL/GenBank/DDBJ whole genome shotgun (WGS) entry which is preliminary data.</text>
</comment>
<keyword evidence="1" id="KW-0472">Membrane</keyword>
<evidence type="ECO:0000313" key="3">
    <source>
        <dbReference type="Proteomes" id="UP000070549"/>
    </source>
</evidence>
<name>A0A133VFY0_9EURY</name>
<dbReference type="AlphaFoldDB" id="A0A133VFY0"/>
<dbReference type="EMBL" id="LHYC01000021">
    <property type="protein sequence ID" value="KXB05330.1"/>
    <property type="molecule type" value="Genomic_DNA"/>
</dbReference>
<reference evidence="2 3" key="1">
    <citation type="journal article" date="2016" name="Sci. Rep.">
        <title>Metabolic traits of an uncultured archaeal lineage -MSBL1- from brine pools of the Red Sea.</title>
        <authorList>
            <person name="Mwirichia R."/>
            <person name="Alam I."/>
            <person name="Rashid M."/>
            <person name="Vinu M."/>
            <person name="Ba-Alawi W."/>
            <person name="Anthony Kamau A."/>
            <person name="Kamanda Ngugi D."/>
            <person name="Goker M."/>
            <person name="Klenk H.P."/>
            <person name="Bajic V."/>
            <person name="Stingl U."/>
        </authorList>
    </citation>
    <scope>NUCLEOTIDE SEQUENCE [LARGE SCALE GENOMIC DNA]</scope>
    <source>
        <strain evidence="2">SCGC-AAA382A03</strain>
    </source>
</reference>
<gene>
    <name evidence="2" type="ORF">AKJ49_01005</name>
</gene>
<accession>A0A133VFY0</accession>
<evidence type="ECO:0000256" key="1">
    <source>
        <dbReference type="SAM" id="Phobius"/>
    </source>
</evidence>
<protein>
    <submittedName>
        <fullName evidence="2">Uncharacterized protein</fullName>
    </submittedName>
</protein>
<feature type="transmembrane region" description="Helical" evidence="1">
    <location>
        <begin position="92"/>
        <end position="112"/>
    </location>
</feature>
<dbReference type="Proteomes" id="UP000070549">
    <property type="component" value="Unassembled WGS sequence"/>
</dbReference>
<evidence type="ECO:0000313" key="2">
    <source>
        <dbReference type="EMBL" id="KXB05330.1"/>
    </source>
</evidence>
<sequence>MWVETENIYDLRRKLLDLPYCRDVKIPLKFRENILPYLQKPKIGFLRGAVEEYGDFEESDSLHVRVYDHYLKAHIDRRNPIYNPLAHLFKDASLQMGIFLTSVSVLFIVLLLRFSGFF</sequence>
<organism evidence="2 3">
    <name type="scientific">candidate division MSBL1 archaeon SCGC-AAA382A03</name>
    <dbReference type="NCBI Taxonomy" id="1698278"/>
    <lineage>
        <taxon>Archaea</taxon>
        <taxon>Methanobacteriati</taxon>
        <taxon>Methanobacteriota</taxon>
        <taxon>candidate division MSBL1</taxon>
    </lineage>
</organism>
<keyword evidence="3" id="KW-1185">Reference proteome</keyword>
<proteinExistence type="predicted"/>
<keyword evidence="1" id="KW-1133">Transmembrane helix</keyword>
<keyword evidence="1" id="KW-0812">Transmembrane</keyword>